<dbReference type="Gene3D" id="1.25.40.20">
    <property type="entry name" value="Ankyrin repeat-containing domain"/>
    <property type="match status" value="1"/>
</dbReference>
<dbReference type="Pfam" id="PF12796">
    <property type="entry name" value="Ank_2"/>
    <property type="match status" value="1"/>
</dbReference>
<dbReference type="AlphaFoldDB" id="A0A6A6RVT6"/>
<evidence type="ECO:0000256" key="1">
    <source>
        <dbReference type="ARBA" id="ARBA00022737"/>
    </source>
</evidence>
<name>A0A6A6RVT6_9PLEO</name>
<evidence type="ECO:0000256" key="3">
    <source>
        <dbReference type="PROSITE-ProRule" id="PRU00023"/>
    </source>
</evidence>
<dbReference type="InterPro" id="IPR002110">
    <property type="entry name" value="Ankyrin_rpt"/>
</dbReference>
<evidence type="ECO:0000313" key="4">
    <source>
        <dbReference type="EMBL" id="KAF2639460.1"/>
    </source>
</evidence>
<evidence type="ECO:0000256" key="2">
    <source>
        <dbReference type="ARBA" id="ARBA00023043"/>
    </source>
</evidence>
<organism evidence="4 5">
    <name type="scientific">Massarina eburnea CBS 473.64</name>
    <dbReference type="NCBI Taxonomy" id="1395130"/>
    <lineage>
        <taxon>Eukaryota</taxon>
        <taxon>Fungi</taxon>
        <taxon>Dikarya</taxon>
        <taxon>Ascomycota</taxon>
        <taxon>Pezizomycotina</taxon>
        <taxon>Dothideomycetes</taxon>
        <taxon>Pleosporomycetidae</taxon>
        <taxon>Pleosporales</taxon>
        <taxon>Massarineae</taxon>
        <taxon>Massarinaceae</taxon>
        <taxon>Massarina</taxon>
    </lineage>
</organism>
<dbReference type="InterPro" id="IPR050776">
    <property type="entry name" value="Ank_Repeat/CDKN_Inhibitor"/>
</dbReference>
<dbReference type="PROSITE" id="PS50088">
    <property type="entry name" value="ANK_REPEAT"/>
    <property type="match status" value="1"/>
</dbReference>
<reference evidence="4" key="1">
    <citation type="journal article" date="2020" name="Stud. Mycol.">
        <title>101 Dothideomycetes genomes: a test case for predicting lifestyles and emergence of pathogens.</title>
        <authorList>
            <person name="Haridas S."/>
            <person name="Albert R."/>
            <person name="Binder M."/>
            <person name="Bloem J."/>
            <person name="Labutti K."/>
            <person name="Salamov A."/>
            <person name="Andreopoulos B."/>
            <person name="Baker S."/>
            <person name="Barry K."/>
            <person name="Bills G."/>
            <person name="Bluhm B."/>
            <person name="Cannon C."/>
            <person name="Castanera R."/>
            <person name="Culley D."/>
            <person name="Daum C."/>
            <person name="Ezra D."/>
            <person name="Gonzalez J."/>
            <person name="Henrissat B."/>
            <person name="Kuo A."/>
            <person name="Liang C."/>
            <person name="Lipzen A."/>
            <person name="Lutzoni F."/>
            <person name="Magnuson J."/>
            <person name="Mondo S."/>
            <person name="Nolan M."/>
            <person name="Ohm R."/>
            <person name="Pangilinan J."/>
            <person name="Park H.-J."/>
            <person name="Ramirez L."/>
            <person name="Alfaro M."/>
            <person name="Sun H."/>
            <person name="Tritt A."/>
            <person name="Yoshinaga Y."/>
            <person name="Zwiers L.-H."/>
            <person name="Turgeon B."/>
            <person name="Goodwin S."/>
            <person name="Spatafora J."/>
            <person name="Crous P."/>
            <person name="Grigoriev I."/>
        </authorList>
    </citation>
    <scope>NUCLEOTIDE SEQUENCE</scope>
    <source>
        <strain evidence="4">CBS 473.64</strain>
    </source>
</reference>
<dbReference type="EMBL" id="MU006786">
    <property type="protein sequence ID" value="KAF2639460.1"/>
    <property type="molecule type" value="Genomic_DNA"/>
</dbReference>
<feature type="non-terminal residue" evidence="4">
    <location>
        <position position="71"/>
    </location>
</feature>
<keyword evidence="1" id="KW-0677">Repeat</keyword>
<dbReference type="Proteomes" id="UP000799753">
    <property type="component" value="Unassembled WGS sequence"/>
</dbReference>
<feature type="repeat" description="ANK" evidence="3">
    <location>
        <begin position="18"/>
        <end position="50"/>
    </location>
</feature>
<dbReference type="PANTHER" id="PTHR24201:SF16">
    <property type="entry name" value="ANKYRIN-1-LIKE-RELATED"/>
    <property type="match status" value="1"/>
</dbReference>
<feature type="non-terminal residue" evidence="4">
    <location>
        <position position="1"/>
    </location>
</feature>
<dbReference type="PANTHER" id="PTHR24201">
    <property type="entry name" value="ANK_REP_REGION DOMAIN-CONTAINING PROTEIN"/>
    <property type="match status" value="1"/>
</dbReference>
<dbReference type="InterPro" id="IPR036770">
    <property type="entry name" value="Ankyrin_rpt-contain_sf"/>
</dbReference>
<keyword evidence="2 3" id="KW-0040">ANK repeat</keyword>
<dbReference type="PROSITE" id="PS50297">
    <property type="entry name" value="ANK_REP_REGION"/>
    <property type="match status" value="1"/>
</dbReference>
<protein>
    <submittedName>
        <fullName evidence="4">Ankyrin</fullName>
    </submittedName>
</protein>
<sequence length="71" mass="7750">IITLLHARGADIEARNVSGWTPLHNAAHYGLCEAVTALAKCGADVNALDWKGNPPIDKAIFYGHHEIVRYL</sequence>
<proteinExistence type="predicted"/>
<gene>
    <name evidence="4" type="ORF">P280DRAFT_381655</name>
</gene>
<evidence type="ECO:0000313" key="5">
    <source>
        <dbReference type="Proteomes" id="UP000799753"/>
    </source>
</evidence>
<dbReference type="GO" id="GO:0005634">
    <property type="term" value="C:nucleus"/>
    <property type="evidence" value="ECO:0007669"/>
    <property type="project" value="TreeGrafter"/>
</dbReference>
<dbReference type="OrthoDB" id="5431422at2759"/>
<dbReference type="SUPFAM" id="SSF48403">
    <property type="entry name" value="Ankyrin repeat"/>
    <property type="match status" value="1"/>
</dbReference>
<accession>A0A6A6RVT6</accession>
<keyword evidence="5" id="KW-1185">Reference proteome</keyword>